<organism evidence="2 3">
    <name type="scientific">Candidatus Nephthysia bennettiae</name>
    <dbReference type="NCBI Taxonomy" id="3127016"/>
    <lineage>
        <taxon>Bacteria</taxon>
        <taxon>Bacillati</taxon>
        <taxon>Candidatus Dormiibacterota</taxon>
        <taxon>Candidatus Dormibacteria</taxon>
        <taxon>Candidatus Dormibacterales</taxon>
        <taxon>Candidatus Dormibacteraceae</taxon>
        <taxon>Candidatus Nephthysia</taxon>
    </lineage>
</organism>
<dbReference type="AlphaFoldDB" id="A0A934K6E1"/>
<comment type="caution">
    <text evidence="2">The sequence shown here is derived from an EMBL/GenBank/DDBJ whole genome shotgun (WGS) entry which is preliminary data.</text>
</comment>
<feature type="transmembrane region" description="Helical" evidence="1">
    <location>
        <begin position="438"/>
        <end position="456"/>
    </location>
</feature>
<name>A0A934K6E1_9BACT</name>
<feature type="transmembrane region" description="Helical" evidence="1">
    <location>
        <begin position="252"/>
        <end position="272"/>
    </location>
</feature>
<proteinExistence type="predicted"/>
<feature type="transmembrane region" description="Helical" evidence="1">
    <location>
        <begin position="303"/>
        <end position="325"/>
    </location>
</feature>
<evidence type="ECO:0000256" key="1">
    <source>
        <dbReference type="SAM" id="Phobius"/>
    </source>
</evidence>
<sequence length="463" mass="50377">MSSAIFLHGFGVRYDLPISLALYLYAAAGVVVVSFVMVAIFAGDRSGQEAVTYPRWPAPWLLALGRSRVVMAVTGAAGVLALLSVIVTGLFGSTDPLRNPSEYLTWVYFWAGLVIVSGLVGNLWTLFNPWTALYDLVTWGRPREPLARLPEGLGVWPAVAVYFAFAFFELASGVANQPCLVGGLALTYTAITLAGMTVFGRNGWLRHVEAFTILFDIVGRFGPVETERDDAGHLRAVWLRPWGTGLLQPVRASWDLVCFVILMLSSLAFDGITAPTPAWTAFVIALQPWSAALGSLGPPLVKALGLLLLSLAFLLVFVAVIRLMLYFGSSTGNELEAVTAFALTLVPIALVYNAAHNYSYLTIQAQGLFPLLADPLARGWHLLPTSGYRVSFALAGAATVWYLQVVLIVLGHVIAVYLAHRRAGERFRTAQQVLLSQYPMLVLMVLYTMTSLWILAQPITREG</sequence>
<accession>A0A934K6E1</accession>
<dbReference type="Proteomes" id="UP000612893">
    <property type="component" value="Unassembled WGS sequence"/>
</dbReference>
<feature type="transmembrane region" description="Helical" evidence="1">
    <location>
        <begin position="392"/>
        <end position="418"/>
    </location>
</feature>
<feature type="transmembrane region" description="Helical" evidence="1">
    <location>
        <begin position="147"/>
        <end position="168"/>
    </location>
</feature>
<feature type="transmembrane region" description="Helical" evidence="1">
    <location>
        <begin position="337"/>
        <end position="355"/>
    </location>
</feature>
<dbReference type="RefSeq" id="WP_338198409.1">
    <property type="nucleotide sequence ID" value="NZ_JAEKNR010000010.1"/>
</dbReference>
<keyword evidence="3" id="KW-1185">Reference proteome</keyword>
<protein>
    <recommendedName>
        <fullName evidence="4">Fenitrothion hydrolase</fullName>
    </recommendedName>
</protein>
<gene>
    <name evidence="2" type="ORF">JF922_00630</name>
</gene>
<evidence type="ECO:0000313" key="2">
    <source>
        <dbReference type="EMBL" id="MBJ7596580.1"/>
    </source>
</evidence>
<feature type="transmembrane region" description="Helical" evidence="1">
    <location>
        <begin position="69"/>
        <end position="91"/>
    </location>
</feature>
<evidence type="ECO:0000313" key="3">
    <source>
        <dbReference type="Proteomes" id="UP000612893"/>
    </source>
</evidence>
<feature type="transmembrane region" description="Helical" evidence="1">
    <location>
        <begin position="20"/>
        <end position="42"/>
    </location>
</feature>
<dbReference type="EMBL" id="JAEKNR010000010">
    <property type="protein sequence ID" value="MBJ7596580.1"/>
    <property type="molecule type" value="Genomic_DNA"/>
</dbReference>
<keyword evidence="1" id="KW-0812">Transmembrane</keyword>
<feature type="transmembrane region" description="Helical" evidence="1">
    <location>
        <begin position="103"/>
        <end position="127"/>
    </location>
</feature>
<evidence type="ECO:0008006" key="4">
    <source>
        <dbReference type="Google" id="ProtNLM"/>
    </source>
</evidence>
<keyword evidence="1" id="KW-1133">Transmembrane helix</keyword>
<feature type="transmembrane region" description="Helical" evidence="1">
    <location>
        <begin position="180"/>
        <end position="199"/>
    </location>
</feature>
<keyword evidence="1" id="KW-0472">Membrane</keyword>
<reference evidence="2" key="1">
    <citation type="submission" date="2020-10" db="EMBL/GenBank/DDBJ databases">
        <title>Ca. Dormibacterota MAGs.</title>
        <authorList>
            <person name="Montgomery K."/>
        </authorList>
    </citation>
    <scope>NUCLEOTIDE SEQUENCE [LARGE SCALE GENOMIC DNA]</scope>
    <source>
        <strain evidence="2">SC8812_S17_10</strain>
    </source>
</reference>